<name>A0ABQ1Q054_9BACI</name>
<evidence type="ECO:0000313" key="1">
    <source>
        <dbReference type="EMBL" id="GGD08487.1"/>
    </source>
</evidence>
<evidence type="ECO:0008006" key="3">
    <source>
        <dbReference type="Google" id="ProtNLM"/>
    </source>
</evidence>
<evidence type="ECO:0000313" key="2">
    <source>
        <dbReference type="Proteomes" id="UP000642571"/>
    </source>
</evidence>
<reference evidence="2" key="1">
    <citation type="journal article" date="2019" name="Int. J. Syst. Evol. Microbiol.">
        <title>The Global Catalogue of Microorganisms (GCM) 10K type strain sequencing project: providing services to taxonomists for standard genome sequencing and annotation.</title>
        <authorList>
            <consortium name="The Broad Institute Genomics Platform"/>
            <consortium name="The Broad Institute Genome Sequencing Center for Infectious Disease"/>
            <person name="Wu L."/>
            <person name="Ma J."/>
        </authorList>
    </citation>
    <scope>NUCLEOTIDE SEQUENCE [LARGE SCALE GENOMIC DNA]</scope>
    <source>
        <strain evidence="2">CGMCC 1.15353</strain>
    </source>
</reference>
<protein>
    <recommendedName>
        <fullName evidence="3">Group-specific protein</fullName>
    </recommendedName>
</protein>
<organism evidence="1 2">
    <name type="scientific">Pontibacillus salipaludis</name>
    <dbReference type="NCBI Taxonomy" id="1697394"/>
    <lineage>
        <taxon>Bacteria</taxon>
        <taxon>Bacillati</taxon>
        <taxon>Bacillota</taxon>
        <taxon>Bacilli</taxon>
        <taxon>Bacillales</taxon>
        <taxon>Bacillaceae</taxon>
        <taxon>Pontibacillus</taxon>
    </lineage>
</organism>
<accession>A0ABQ1Q054</accession>
<dbReference type="Proteomes" id="UP000642571">
    <property type="component" value="Unassembled WGS sequence"/>
</dbReference>
<proteinExistence type="predicted"/>
<sequence length="141" mass="16365">MKKIGIFLIGVIILIVTVISIPTLRAQMKLNAFEDEKQVSNETKVVTFHEFWDLYYTQTELAQELEATTKYSLIAEKVRDGNDKTSTISQYLHEHQDLKVKVEIPITTYKDDNKTITFISGEGEILEVYKDGQWKEFDEEI</sequence>
<comment type="caution">
    <text evidence="1">The sequence shown here is derived from an EMBL/GenBank/DDBJ whole genome shotgun (WGS) entry which is preliminary data.</text>
</comment>
<keyword evidence="2" id="KW-1185">Reference proteome</keyword>
<gene>
    <name evidence="1" type="ORF">GCM10011389_15110</name>
</gene>
<dbReference type="EMBL" id="BMIN01000005">
    <property type="protein sequence ID" value="GGD08487.1"/>
    <property type="molecule type" value="Genomic_DNA"/>
</dbReference>
<dbReference type="RefSeq" id="WP_188652425.1">
    <property type="nucleotide sequence ID" value="NZ_BMIN01000005.1"/>
</dbReference>